<keyword evidence="2" id="KW-0812">Transmembrane</keyword>
<sequence length="338" mass="36461">MYKQRSASDLQPTSLCRSPTACVDTPANLTECTMKFIEKEEDETRAAEDGMEVDVNEEGLDVVRLKCPWDNISSWGYLNSLKNIYLVQAVWVIVLCGFLGMIWVKVLSLRGNCDGVRPIEGVNGEHGLGFLVDPADSVVLHFGMAQGLSQEMPAPGANDNGESGMEVVNHEEFADVNGSGYKLEQPLGGSSPSLDASVAPEDQDREFSSADGTILRFEKVYGSRVEKVKGITSLDFLLGVERFDSGSSGSSEAKALTNPTADANANLERGMQVVNFEEFANVNGVKYILEKLLGRSSSGSEASTPTTEKRPNISPSTTFEPIPKLSNSTVPARGAYES</sequence>
<feature type="transmembrane region" description="Helical" evidence="2">
    <location>
        <begin position="84"/>
        <end position="104"/>
    </location>
</feature>
<feature type="compositionally biased region" description="Polar residues" evidence="1">
    <location>
        <begin position="313"/>
        <end position="330"/>
    </location>
</feature>
<name>A0A9P6EDY4_9AGAR</name>
<proteinExistence type="predicted"/>
<evidence type="ECO:0000313" key="4">
    <source>
        <dbReference type="Proteomes" id="UP000807306"/>
    </source>
</evidence>
<evidence type="ECO:0000313" key="3">
    <source>
        <dbReference type="EMBL" id="KAF9527158.1"/>
    </source>
</evidence>
<keyword evidence="4" id="KW-1185">Reference proteome</keyword>
<dbReference type="Proteomes" id="UP000807306">
    <property type="component" value="Unassembled WGS sequence"/>
</dbReference>
<reference evidence="3" key="1">
    <citation type="submission" date="2020-11" db="EMBL/GenBank/DDBJ databases">
        <authorList>
            <consortium name="DOE Joint Genome Institute"/>
            <person name="Ahrendt S."/>
            <person name="Riley R."/>
            <person name="Andreopoulos W."/>
            <person name="Labutti K."/>
            <person name="Pangilinan J."/>
            <person name="Ruiz-Duenas F.J."/>
            <person name="Barrasa J.M."/>
            <person name="Sanchez-Garcia M."/>
            <person name="Camarero S."/>
            <person name="Miyauchi S."/>
            <person name="Serrano A."/>
            <person name="Linde D."/>
            <person name="Babiker R."/>
            <person name="Drula E."/>
            <person name="Ayuso-Fernandez I."/>
            <person name="Pacheco R."/>
            <person name="Padilla G."/>
            <person name="Ferreira P."/>
            <person name="Barriuso J."/>
            <person name="Kellner H."/>
            <person name="Castanera R."/>
            <person name="Alfaro M."/>
            <person name="Ramirez L."/>
            <person name="Pisabarro A.G."/>
            <person name="Kuo A."/>
            <person name="Tritt A."/>
            <person name="Lipzen A."/>
            <person name="He G."/>
            <person name="Yan M."/>
            <person name="Ng V."/>
            <person name="Cullen D."/>
            <person name="Martin F."/>
            <person name="Rosso M.-N."/>
            <person name="Henrissat B."/>
            <person name="Hibbett D."/>
            <person name="Martinez A.T."/>
            <person name="Grigoriev I.V."/>
        </authorList>
    </citation>
    <scope>NUCLEOTIDE SEQUENCE</scope>
    <source>
        <strain evidence="3">CBS 506.95</strain>
    </source>
</reference>
<dbReference type="AlphaFoldDB" id="A0A9P6EDY4"/>
<feature type="compositionally biased region" description="Polar residues" evidence="1">
    <location>
        <begin position="295"/>
        <end position="306"/>
    </location>
</feature>
<comment type="caution">
    <text evidence="3">The sequence shown here is derived from an EMBL/GenBank/DDBJ whole genome shotgun (WGS) entry which is preliminary data.</text>
</comment>
<accession>A0A9P6EDY4</accession>
<protein>
    <submittedName>
        <fullName evidence="3">Uncharacterized protein</fullName>
    </submittedName>
</protein>
<keyword evidence="2" id="KW-1133">Transmembrane helix</keyword>
<evidence type="ECO:0000256" key="2">
    <source>
        <dbReference type="SAM" id="Phobius"/>
    </source>
</evidence>
<feature type="region of interest" description="Disordered" evidence="1">
    <location>
        <begin position="295"/>
        <end position="338"/>
    </location>
</feature>
<gene>
    <name evidence="3" type="ORF">CPB83DRAFT_836899</name>
</gene>
<evidence type="ECO:0000256" key="1">
    <source>
        <dbReference type="SAM" id="MobiDB-lite"/>
    </source>
</evidence>
<keyword evidence="2" id="KW-0472">Membrane</keyword>
<dbReference type="EMBL" id="MU157864">
    <property type="protein sequence ID" value="KAF9527158.1"/>
    <property type="molecule type" value="Genomic_DNA"/>
</dbReference>
<organism evidence="3 4">
    <name type="scientific">Crepidotus variabilis</name>
    <dbReference type="NCBI Taxonomy" id="179855"/>
    <lineage>
        <taxon>Eukaryota</taxon>
        <taxon>Fungi</taxon>
        <taxon>Dikarya</taxon>
        <taxon>Basidiomycota</taxon>
        <taxon>Agaricomycotina</taxon>
        <taxon>Agaricomycetes</taxon>
        <taxon>Agaricomycetidae</taxon>
        <taxon>Agaricales</taxon>
        <taxon>Agaricineae</taxon>
        <taxon>Crepidotaceae</taxon>
        <taxon>Crepidotus</taxon>
    </lineage>
</organism>
<dbReference type="OrthoDB" id="4330at2759"/>